<dbReference type="PROSITE" id="PS50110">
    <property type="entry name" value="RESPONSE_REGULATORY"/>
    <property type="match status" value="1"/>
</dbReference>
<keyword evidence="5 11" id="KW-0597">Phosphoprotein</keyword>
<dbReference type="SUPFAM" id="SSF55874">
    <property type="entry name" value="ATPase domain of HSP90 chaperone/DNA topoisomerase II/histidine kinase"/>
    <property type="match status" value="1"/>
</dbReference>
<comment type="function">
    <text evidence="9">May play the central regulatory role in sporulation. It may be an element of the effector pathway responsible for the activation of sporulation genes in response to nutritional stress. Spo0A may act in concert with spo0H (a sigma factor) to control the expression of some genes that are critical to the sporulation process.</text>
</comment>
<dbReference type="InterPro" id="IPR003594">
    <property type="entry name" value="HATPase_dom"/>
</dbReference>
<dbReference type="InterPro" id="IPR011006">
    <property type="entry name" value="CheY-like_superfamily"/>
</dbReference>
<dbReference type="FunFam" id="1.10.287.130:FF:000001">
    <property type="entry name" value="Two-component sensor histidine kinase"/>
    <property type="match status" value="1"/>
</dbReference>
<evidence type="ECO:0000256" key="1">
    <source>
        <dbReference type="ARBA" id="ARBA00000085"/>
    </source>
</evidence>
<dbReference type="CDD" id="cd00082">
    <property type="entry name" value="HisKA"/>
    <property type="match status" value="1"/>
</dbReference>
<dbReference type="InterPro" id="IPR036890">
    <property type="entry name" value="HATPase_C_sf"/>
</dbReference>
<dbReference type="Gene3D" id="3.30.565.10">
    <property type="entry name" value="Histidine kinase-like ATPase, C-terminal domain"/>
    <property type="match status" value="1"/>
</dbReference>
<organism evidence="15 16">
    <name type="scientific">Hungatella hathewayi WAL-18680</name>
    <dbReference type="NCBI Taxonomy" id="742737"/>
    <lineage>
        <taxon>Bacteria</taxon>
        <taxon>Bacillati</taxon>
        <taxon>Bacillota</taxon>
        <taxon>Clostridia</taxon>
        <taxon>Lachnospirales</taxon>
        <taxon>Lachnospiraceae</taxon>
        <taxon>Hungatella</taxon>
    </lineage>
</organism>
<evidence type="ECO:0000256" key="5">
    <source>
        <dbReference type="ARBA" id="ARBA00022553"/>
    </source>
</evidence>
<keyword evidence="12" id="KW-0812">Transmembrane</keyword>
<keyword evidence="7" id="KW-0418">Kinase</keyword>
<dbReference type="Gene3D" id="3.30.450.20">
    <property type="entry name" value="PAS domain"/>
    <property type="match status" value="1"/>
</dbReference>
<dbReference type="Gene3D" id="3.40.50.2300">
    <property type="match status" value="1"/>
</dbReference>
<evidence type="ECO:0000256" key="2">
    <source>
        <dbReference type="ARBA" id="ARBA00006402"/>
    </source>
</evidence>
<dbReference type="PANTHER" id="PTHR43047">
    <property type="entry name" value="TWO-COMPONENT HISTIDINE PROTEIN KINASE"/>
    <property type="match status" value="1"/>
</dbReference>
<dbReference type="InterPro" id="IPR003661">
    <property type="entry name" value="HisK_dim/P_dom"/>
</dbReference>
<dbReference type="Proteomes" id="UP000005384">
    <property type="component" value="Unassembled WGS sequence"/>
</dbReference>
<dbReference type="PRINTS" id="PR00344">
    <property type="entry name" value="BCTRLSENSOR"/>
</dbReference>
<dbReference type="FunFam" id="3.30.565.10:FF:000010">
    <property type="entry name" value="Sensor histidine kinase RcsC"/>
    <property type="match status" value="1"/>
</dbReference>
<evidence type="ECO:0000256" key="7">
    <source>
        <dbReference type="ARBA" id="ARBA00022777"/>
    </source>
</evidence>
<evidence type="ECO:0000256" key="3">
    <source>
        <dbReference type="ARBA" id="ARBA00012438"/>
    </source>
</evidence>
<evidence type="ECO:0000256" key="11">
    <source>
        <dbReference type="PROSITE-ProRule" id="PRU00169"/>
    </source>
</evidence>
<dbReference type="Pfam" id="PF00512">
    <property type="entry name" value="HisKA"/>
    <property type="match status" value="1"/>
</dbReference>
<comment type="catalytic activity">
    <reaction evidence="1">
        <text>ATP + protein L-histidine = ADP + protein N-phospho-L-histidine.</text>
        <dbReference type="EC" id="2.7.13.3"/>
    </reaction>
</comment>
<dbReference type="InterPro" id="IPR005467">
    <property type="entry name" value="His_kinase_dom"/>
</dbReference>
<sequence>MRNSNRKRRRMIWWMVIYVCLVAVTITYAVSYFMDNSSERGKLAFERFSEQITYRVADHLSKYTEQMILLKSELIERQITDSDELRNTLQRYMDNSALDGMGFVLEDGTARSYMGGDEQFDEPIDVMDVHNYPYTVTLSQNAMAGEGKLLFRILWDGQIDGENVIAIYSYLPLSMISDLLNNTTYGNAGAFISIVDHEGNHLWNSSETLEDKSGHNLIRDLEAYQLNDGATAEEVATRLSLQLSGLVTYTAYGDERVLFYEPLGYNYWTLLIITPRDSVMNTENEVQMILVLVVGILAIVVVAAWLFHKNRQTEMALAIAQRESVFKGKFLSNVSHEIRTPLNGISGMLHLLREGNVDEEQQAEYLKHMEDSVAQLTDIVNDVLDMAKIESGSVEIRSDRFDLQELSQKTLHIFDASVLEKGIELRIDISGLKNRFYVGDAKKIQQIMTNLLSNAVKFTESGSVTLVLSEDSLPEGDEDVCGTVRIDVTDTGCGMDEEFQRIIFQPFTQEDTTYGRTQTGTGLGMSIVWELVKLLRGNISVRSVLDKGTTFTVILPLPADKEQNPPEEEKTSEVSLSGIRILMAEDNPINAMIAEELLAHAGAEVRTVENGRQAVDDFLNPDSEPVDLILMDIRMPVMDGLEAARRIRASNHPRAKEIPILALTANGLEEDNREILEAGMNRRLSKPLSVSALYESIQYYVKGKEA</sequence>
<dbReference type="EC" id="2.7.13.3" evidence="3"/>
<keyword evidence="6" id="KW-0808">Transferase</keyword>
<dbReference type="GO" id="GO:0005886">
    <property type="term" value="C:plasma membrane"/>
    <property type="evidence" value="ECO:0007669"/>
    <property type="project" value="TreeGrafter"/>
</dbReference>
<evidence type="ECO:0000256" key="6">
    <source>
        <dbReference type="ARBA" id="ARBA00022679"/>
    </source>
</evidence>
<keyword evidence="12" id="KW-0472">Membrane</keyword>
<reference evidence="15 16" key="1">
    <citation type="submission" date="2011-08" db="EMBL/GenBank/DDBJ databases">
        <title>The Genome Sequence of Clostridium hathewayi WAL-18680.</title>
        <authorList>
            <consortium name="The Broad Institute Genome Sequencing Platform"/>
            <person name="Earl A."/>
            <person name="Ward D."/>
            <person name="Feldgarden M."/>
            <person name="Gevers D."/>
            <person name="Finegold S.M."/>
            <person name="Summanen P.H."/>
            <person name="Molitoris D.R."/>
            <person name="Song M."/>
            <person name="Daigneault M."/>
            <person name="Allen-Vercoe E."/>
            <person name="Young S.K."/>
            <person name="Zeng Q."/>
            <person name="Gargeya S."/>
            <person name="Fitzgerald M."/>
            <person name="Haas B."/>
            <person name="Abouelleil A."/>
            <person name="Alvarado L."/>
            <person name="Arachchi H.M."/>
            <person name="Berlin A."/>
            <person name="Brown A."/>
            <person name="Chapman S.B."/>
            <person name="Chen Z."/>
            <person name="Dunbar C."/>
            <person name="Freedman E."/>
            <person name="Gearin G."/>
            <person name="Gellesch M."/>
            <person name="Goldberg J."/>
            <person name="Griggs A."/>
            <person name="Gujja S."/>
            <person name="Heiman D."/>
            <person name="Howarth C."/>
            <person name="Larson L."/>
            <person name="Lui A."/>
            <person name="MacDonald P.J.P."/>
            <person name="Montmayeur A."/>
            <person name="Murphy C."/>
            <person name="Neiman D."/>
            <person name="Pearson M."/>
            <person name="Priest M."/>
            <person name="Roberts A."/>
            <person name="Saif S."/>
            <person name="Shea T."/>
            <person name="Shenoy N."/>
            <person name="Sisk P."/>
            <person name="Stolte C."/>
            <person name="Sykes S."/>
            <person name="Wortman J."/>
            <person name="Nusbaum C."/>
            <person name="Birren B."/>
        </authorList>
    </citation>
    <scope>NUCLEOTIDE SEQUENCE [LARGE SCALE GENOMIC DNA]</scope>
    <source>
        <strain evidence="15 16">WAL-18680</strain>
    </source>
</reference>
<evidence type="ECO:0000256" key="10">
    <source>
        <dbReference type="ARBA" id="ARBA00074306"/>
    </source>
</evidence>
<dbReference type="SMART" id="SM00388">
    <property type="entry name" value="HisKA"/>
    <property type="match status" value="1"/>
</dbReference>
<dbReference type="EMBL" id="ADLN01000120">
    <property type="protein sequence ID" value="EHI57503.1"/>
    <property type="molecule type" value="Genomic_DNA"/>
</dbReference>
<feature type="domain" description="Histidine kinase" evidence="13">
    <location>
        <begin position="333"/>
        <end position="559"/>
    </location>
</feature>
<name>G5IM84_9FIRM</name>
<comment type="similarity">
    <text evidence="2">In the N-terminal section; belongs to the phytochrome family.</text>
</comment>
<dbReference type="GO" id="GO:0000155">
    <property type="term" value="F:phosphorelay sensor kinase activity"/>
    <property type="evidence" value="ECO:0007669"/>
    <property type="project" value="InterPro"/>
</dbReference>
<dbReference type="Pfam" id="PF02518">
    <property type="entry name" value="HATPase_c"/>
    <property type="match status" value="1"/>
</dbReference>
<dbReference type="InterPro" id="IPR036097">
    <property type="entry name" value="HisK_dim/P_sf"/>
</dbReference>
<dbReference type="OrthoDB" id="9790669at2"/>
<feature type="transmembrane region" description="Helical" evidence="12">
    <location>
        <begin position="12"/>
        <end position="34"/>
    </location>
</feature>
<evidence type="ECO:0000256" key="8">
    <source>
        <dbReference type="ARBA" id="ARBA00023012"/>
    </source>
</evidence>
<dbReference type="SMART" id="SM00387">
    <property type="entry name" value="HATPase_c"/>
    <property type="match status" value="1"/>
</dbReference>
<evidence type="ECO:0000259" key="14">
    <source>
        <dbReference type="PROSITE" id="PS50110"/>
    </source>
</evidence>
<comment type="caution">
    <text evidence="15">The sequence shown here is derived from an EMBL/GenBank/DDBJ whole genome shotgun (WGS) entry which is preliminary data.</text>
</comment>
<dbReference type="SMART" id="SM00448">
    <property type="entry name" value="REC"/>
    <property type="match status" value="1"/>
</dbReference>
<evidence type="ECO:0000256" key="9">
    <source>
        <dbReference type="ARBA" id="ARBA00024867"/>
    </source>
</evidence>
<dbReference type="AlphaFoldDB" id="G5IM84"/>
<dbReference type="SUPFAM" id="SSF52172">
    <property type="entry name" value="CheY-like"/>
    <property type="match status" value="1"/>
</dbReference>
<dbReference type="GO" id="GO:0009927">
    <property type="term" value="F:histidine phosphotransfer kinase activity"/>
    <property type="evidence" value="ECO:0007669"/>
    <property type="project" value="TreeGrafter"/>
</dbReference>
<dbReference type="HOGENOM" id="CLU_000445_114_21_9"/>
<dbReference type="CDD" id="cd16922">
    <property type="entry name" value="HATPase_EvgS-ArcB-TorS-like"/>
    <property type="match status" value="1"/>
</dbReference>
<proteinExistence type="inferred from homology"/>
<dbReference type="Gene3D" id="1.10.287.130">
    <property type="match status" value="1"/>
</dbReference>
<dbReference type="PANTHER" id="PTHR43047:SF68">
    <property type="entry name" value="HISTIDINE KINASE 5"/>
    <property type="match status" value="1"/>
</dbReference>
<evidence type="ECO:0000313" key="16">
    <source>
        <dbReference type="Proteomes" id="UP000005384"/>
    </source>
</evidence>
<keyword evidence="12" id="KW-1133">Transmembrane helix</keyword>
<gene>
    <name evidence="15" type="ORF">HMPREF9473_04612</name>
</gene>
<evidence type="ECO:0000256" key="12">
    <source>
        <dbReference type="SAM" id="Phobius"/>
    </source>
</evidence>
<feature type="transmembrane region" description="Helical" evidence="12">
    <location>
        <begin position="286"/>
        <end position="307"/>
    </location>
</feature>
<dbReference type="RefSeq" id="WP_006782600.1">
    <property type="nucleotide sequence ID" value="NZ_CP040506.1"/>
</dbReference>
<dbReference type="Pfam" id="PF00072">
    <property type="entry name" value="Response_reg"/>
    <property type="match status" value="1"/>
</dbReference>
<dbReference type="PROSITE" id="PS50109">
    <property type="entry name" value="HIS_KIN"/>
    <property type="match status" value="1"/>
</dbReference>
<keyword evidence="16" id="KW-1185">Reference proteome</keyword>
<dbReference type="InterPro" id="IPR004358">
    <property type="entry name" value="Sig_transdc_His_kin-like_C"/>
</dbReference>
<dbReference type="CDD" id="cd17546">
    <property type="entry name" value="REC_hyHK_CKI1_RcsC-like"/>
    <property type="match status" value="1"/>
</dbReference>
<dbReference type="SUPFAM" id="SSF47384">
    <property type="entry name" value="Homodimeric domain of signal transducing histidine kinase"/>
    <property type="match status" value="1"/>
</dbReference>
<protein>
    <recommendedName>
        <fullName evidence="10">Circadian input-output histidine kinase CikA</fullName>
        <ecNumber evidence="3">2.7.13.3</ecNumber>
    </recommendedName>
    <alternativeName>
        <fullName evidence="4">Stage 0 sporulation protein A homolog</fullName>
    </alternativeName>
</protein>
<evidence type="ECO:0000313" key="15">
    <source>
        <dbReference type="EMBL" id="EHI57503.1"/>
    </source>
</evidence>
<evidence type="ECO:0000256" key="4">
    <source>
        <dbReference type="ARBA" id="ARBA00018672"/>
    </source>
</evidence>
<feature type="modified residue" description="4-aspartylphosphate" evidence="11">
    <location>
        <position position="632"/>
    </location>
</feature>
<feature type="domain" description="Response regulatory" evidence="14">
    <location>
        <begin position="580"/>
        <end position="701"/>
    </location>
</feature>
<accession>G5IM84</accession>
<evidence type="ECO:0000259" key="13">
    <source>
        <dbReference type="PROSITE" id="PS50109"/>
    </source>
</evidence>
<dbReference type="PATRIC" id="fig|742737.3.peg.4599"/>
<dbReference type="InterPro" id="IPR001789">
    <property type="entry name" value="Sig_transdc_resp-reg_receiver"/>
</dbReference>
<keyword evidence="8" id="KW-0902">Two-component regulatory system</keyword>